<feature type="domain" description="Zn(2)-C6 fungal-type" evidence="7">
    <location>
        <begin position="162"/>
        <end position="219"/>
    </location>
</feature>
<dbReference type="PANTHER" id="PTHR31668:SF26">
    <property type="entry name" value="GLUCOSE TRANSPORT TRANSCRIPTION REGULATOR RGT1-RELATED"/>
    <property type="match status" value="1"/>
</dbReference>
<organism evidence="9 10">
    <name type="scientific">Tuber aestivum</name>
    <name type="common">summer truffle</name>
    <dbReference type="NCBI Taxonomy" id="59557"/>
    <lineage>
        <taxon>Eukaryota</taxon>
        <taxon>Fungi</taxon>
        <taxon>Dikarya</taxon>
        <taxon>Ascomycota</taxon>
        <taxon>Pezizomycotina</taxon>
        <taxon>Pezizomycetes</taxon>
        <taxon>Pezizales</taxon>
        <taxon>Tuberaceae</taxon>
        <taxon>Tuber</taxon>
    </lineage>
</organism>
<feature type="compositionally biased region" description="Polar residues" evidence="6">
    <location>
        <begin position="284"/>
        <end position="307"/>
    </location>
</feature>
<feature type="region of interest" description="Disordered" evidence="6">
    <location>
        <begin position="236"/>
        <end position="431"/>
    </location>
</feature>
<dbReference type="InterPro" id="IPR001138">
    <property type="entry name" value="Zn2Cys6_DnaBD"/>
</dbReference>
<gene>
    <name evidence="9" type="ORF">GSTUAT00006864001</name>
</gene>
<dbReference type="GO" id="GO:0003677">
    <property type="term" value="F:DNA binding"/>
    <property type="evidence" value="ECO:0007669"/>
    <property type="project" value="UniProtKB-KW"/>
</dbReference>
<dbReference type="GO" id="GO:0006351">
    <property type="term" value="P:DNA-templated transcription"/>
    <property type="evidence" value="ECO:0007669"/>
    <property type="project" value="InterPro"/>
</dbReference>
<evidence type="ECO:0008006" key="11">
    <source>
        <dbReference type="Google" id="ProtNLM"/>
    </source>
</evidence>
<feature type="compositionally biased region" description="Low complexity" evidence="6">
    <location>
        <begin position="12"/>
        <end position="26"/>
    </location>
</feature>
<dbReference type="GO" id="GO:0008270">
    <property type="term" value="F:zinc ion binding"/>
    <property type="evidence" value="ECO:0007669"/>
    <property type="project" value="InterPro"/>
</dbReference>
<evidence type="ECO:0000259" key="7">
    <source>
        <dbReference type="SMART" id="SM00066"/>
    </source>
</evidence>
<keyword evidence="3" id="KW-0238">DNA-binding</keyword>
<keyword evidence="10" id="KW-1185">Reference proteome</keyword>
<evidence type="ECO:0000256" key="5">
    <source>
        <dbReference type="ARBA" id="ARBA00023242"/>
    </source>
</evidence>
<dbReference type="SUPFAM" id="SSF57701">
    <property type="entry name" value="Zn2/Cys6 DNA-binding domain"/>
    <property type="match status" value="1"/>
</dbReference>
<feature type="compositionally biased region" description="Low complexity" evidence="6">
    <location>
        <begin position="343"/>
        <end position="354"/>
    </location>
</feature>
<name>A0A292PRE5_9PEZI</name>
<evidence type="ECO:0000256" key="1">
    <source>
        <dbReference type="ARBA" id="ARBA00022723"/>
    </source>
</evidence>
<evidence type="ECO:0000313" key="9">
    <source>
        <dbReference type="EMBL" id="CUS09037.1"/>
    </source>
</evidence>
<evidence type="ECO:0000259" key="8">
    <source>
        <dbReference type="SMART" id="SM00906"/>
    </source>
</evidence>
<dbReference type="InterPro" id="IPR050797">
    <property type="entry name" value="Carb_Metab_Trans_Reg"/>
</dbReference>
<feature type="domain" description="Xylanolytic transcriptional activator regulatory" evidence="8">
    <location>
        <begin position="553"/>
        <end position="629"/>
    </location>
</feature>
<evidence type="ECO:0000256" key="2">
    <source>
        <dbReference type="ARBA" id="ARBA00023015"/>
    </source>
</evidence>
<dbReference type="InterPro" id="IPR007219">
    <property type="entry name" value="XnlR_reg_dom"/>
</dbReference>
<dbReference type="CDD" id="cd12148">
    <property type="entry name" value="fungal_TF_MHR"/>
    <property type="match status" value="1"/>
</dbReference>
<reference evidence="9" key="1">
    <citation type="submission" date="2015-10" db="EMBL/GenBank/DDBJ databases">
        <authorList>
            <person name="Regsiter A."/>
            <person name="william w."/>
        </authorList>
    </citation>
    <scope>NUCLEOTIDE SEQUENCE</scope>
    <source>
        <strain evidence="9">Montdore</strain>
    </source>
</reference>
<feature type="region of interest" description="Disordered" evidence="6">
    <location>
        <begin position="1"/>
        <end position="161"/>
    </location>
</feature>
<dbReference type="SMART" id="SM00906">
    <property type="entry name" value="Fungal_trans"/>
    <property type="match status" value="1"/>
</dbReference>
<keyword evidence="2" id="KW-0805">Transcription regulation</keyword>
<dbReference type="Gene3D" id="4.10.240.10">
    <property type="entry name" value="Zn(2)-C6 fungal-type DNA-binding domain"/>
    <property type="match status" value="1"/>
</dbReference>
<keyword evidence="4" id="KW-0804">Transcription</keyword>
<dbReference type="EMBL" id="LN891100">
    <property type="protein sequence ID" value="CUS09037.1"/>
    <property type="molecule type" value="Genomic_DNA"/>
</dbReference>
<dbReference type="CDD" id="cd00067">
    <property type="entry name" value="GAL4"/>
    <property type="match status" value="1"/>
</dbReference>
<evidence type="ECO:0000256" key="3">
    <source>
        <dbReference type="ARBA" id="ARBA00023125"/>
    </source>
</evidence>
<feature type="compositionally biased region" description="Polar residues" evidence="6">
    <location>
        <begin position="236"/>
        <end position="248"/>
    </location>
</feature>
<protein>
    <recommendedName>
        <fullName evidence="11">Zn(2)-C6 fungal-type domain-containing protein</fullName>
    </recommendedName>
</protein>
<dbReference type="SMART" id="SM00066">
    <property type="entry name" value="GAL4"/>
    <property type="match status" value="1"/>
</dbReference>
<dbReference type="Proteomes" id="UP001412239">
    <property type="component" value="Unassembled WGS sequence"/>
</dbReference>
<feature type="compositionally biased region" description="Low complexity" evidence="6">
    <location>
        <begin position="255"/>
        <end position="265"/>
    </location>
</feature>
<dbReference type="InterPro" id="IPR036864">
    <property type="entry name" value="Zn2-C6_fun-type_DNA-bd_sf"/>
</dbReference>
<evidence type="ECO:0000313" key="10">
    <source>
        <dbReference type="Proteomes" id="UP001412239"/>
    </source>
</evidence>
<sequence>MAEVAATPSQTSAAGAAVPAVAGSSSRPKSPLLFASSPPSTTPRAITQHHQHAQHQIRTDQAQPVQPQYNPTNSPGDGSSTNFFSHHQRLSPQDSMHLSSTERNIPRGLPPIASSMPGASPPGPSQNDPRQPISPRTVSLGLSDSSQGLEGVTGDTAPRKRSKVSRACDECRRKKVAILSSMCAIRCDATSESGVEQCSSCKRVGSKCSFSRVPMKRGPSKGYIKELADRLNTLENSMSTGDMHSSYGSGMAGEGDQSPGPSDSTSPPPAGPSSSQKQSRKRTLSTSSDFQSSVHLQPLSQSNPTSRSNERLPSIDSFHPTTQHQHQQRAQLLHESQPQRQLPHPQQAPPTHAHQPPPPPPPPHQVSHQHPPSTAEPSAPGYRTALSPNGTGQYWKSGVPDVGGRRASVSFPFESPDLGRSAAGSTPADISGFEWDDETIDQYYELIHPTFPLLPHSKDRLHQRLANTPATVREAFLEALYAAVRSNPSSHLRPDSPSADTKRACELTLASQFDSPVVRSMPTNILYLQTMILLGLESDNRGPATMRGLGPPRAIWLGAAVGLAYNLKLHQNRCRGEYANGDSDSDERLGRRAWWVLVILDRWHAISTSSPLFIPDSSVVLVPEDYLLLGSVPFHVARLSCILGHLAEAFTTSDEAVSAALHNPFISKLLRGELERFRESIDGIWGSQNLLHVAYYHVKLLVLRHNPTSEPHQLLGPASRIVTMLVSPNTPITPLNHHFAALALVTLADLAEVQETREEASKGIQQLADALEQRRGIATAEDSFGWDKAVKDLITRRKMDRIGGPGGGPPDIPPGHGSLQHLAELAVGERSPRDTTGLVRNKQLDTETLQRHGYLGSMLL</sequence>
<dbReference type="AlphaFoldDB" id="A0A292PRE5"/>
<feature type="compositionally biased region" description="Polar residues" evidence="6">
    <location>
        <begin position="60"/>
        <end position="103"/>
    </location>
</feature>
<feature type="compositionally biased region" description="Polar residues" evidence="6">
    <location>
        <begin position="126"/>
        <end position="148"/>
    </location>
</feature>
<dbReference type="PANTHER" id="PTHR31668">
    <property type="entry name" value="GLUCOSE TRANSPORT TRANSCRIPTION REGULATOR RGT1-RELATED-RELATED"/>
    <property type="match status" value="1"/>
</dbReference>
<evidence type="ECO:0000256" key="4">
    <source>
        <dbReference type="ARBA" id="ARBA00023163"/>
    </source>
</evidence>
<evidence type="ECO:0000256" key="6">
    <source>
        <dbReference type="SAM" id="MobiDB-lite"/>
    </source>
</evidence>
<proteinExistence type="predicted"/>
<keyword evidence="5" id="KW-0539">Nucleus</keyword>
<dbReference type="GO" id="GO:0000981">
    <property type="term" value="F:DNA-binding transcription factor activity, RNA polymerase II-specific"/>
    <property type="evidence" value="ECO:0007669"/>
    <property type="project" value="InterPro"/>
</dbReference>
<keyword evidence="1" id="KW-0479">Metal-binding</keyword>
<feature type="compositionally biased region" description="Pro residues" evidence="6">
    <location>
        <begin position="355"/>
        <end position="364"/>
    </location>
</feature>
<accession>A0A292PRE5</accession>